<keyword evidence="6 7" id="KW-0472">Membrane</keyword>
<dbReference type="GO" id="GO:0016829">
    <property type="term" value="F:lyase activity"/>
    <property type="evidence" value="ECO:0007669"/>
    <property type="project" value="UniProtKB-KW"/>
</dbReference>
<dbReference type="PANTHER" id="PTHR35806:SF1">
    <property type="entry name" value="OXALOACETATE DECARBOXYLASE BETA CHAIN 2"/>
    <property type="match status" value="1"/>
</dbReference>
<sequence>MDVWIQQYPWLDELLMGFLGLTWKHVVMWAIGALLIYLAVKHDYEPSLLLPSGFGAVLANIPHSSAVSAIVASRFAQEL</sequence>
<feature type="transmembrane region" description="Helical" evidence="7">
    <location>
        <begin position="20"/>
        <end position="40"/>
    </location>
</feature>
<evidence type="ECO:0000256" key="6">
    <source>
        <dbReference type="ARBA" id="ARBA00023136"/>
    </source>
</evidence>
<dbReference type="GO" id="GO:0005886">
    <property type="term" value="C:plasma membrane"/>
    <property type="evidence" value="ECO:0007669"/>
    <property type="project" value="UniProtKB-SubCell"/>
</dbReference>
<keyword evidence="5 7" id="KW-1133">Transmembrane helix</keyword>
<name>A0A0U1KYR1_9FIRM</name>
<gene>
    <name evidence="8" type="ORF">SpAn4DRAFT_2966</name>
</gene>
<proteinExistence type="predicted"/>
<dbReference type="Proteomes" id="UP000049855">
    <property type="component" value="Unassembled WGS sequence"/>
</dbReference>
<keyword evidence="2" id="KW-1003">Cell membrane</keyword>
<organism evidence="8 9">
    <name type="scientific">Sporomusa ovata</name>
    <dbReference type="NCBI Taxonomy" id="2378"/>
    <lineage>
        <taxon>Bacteria</taxon>
        <taxon>Bacillati</taxon>
        <taxon>Bacillota</taxon>
        <taxon>Negativicutes</taxon>
        <taxon>Selenomonadales</taxon>
        <taxon>Sporomusaceae</taxon>
        <taxon>Sporomusa</taxon>
    </lineage>
</organism>
<protein>
    <submittedName>
        <fullName evidence="8">Oxaloacetate decarboxylase beta chain</fullName>
        <ecNumber evidence="8">4.1.1.3</ecNumber>
    </submittedName>
</protein>
<accession>A0A0U1KYR1</accession>
<comment type="subcellular location">
    <subcellularLocation>
        <location evidence="1">Cell membrane</location>
        <topology evidence="1">Multi-pass membrane protein</topology>
    </subcellularLocation>
</comment>
<dbReference type="InterPro" id="IPR005661">
    <property type="entry name" value="OadB_MmdB"/>
</dbReference>
<keyword evidence="8" id="KW-0456">Lyase</keyword>
<reference evidence="9" key="1">
    <citation type="submission" date="2015-03" db="EMBL/GenBank/DDBJ databases">
        <authorList>
            <person name="Nijsse Bart"/>
        </authorList>
    </citation>
    <scope>NUCLEOTIDE SEQUENCE [LARGE SCALE GENOMIC DNA]</scope>
</reference>
<evidence type="ECO:0000313" key="9">
    <source>
        <dbReference type="Proteomes" id="UP000049855"/>
    </source>
</evidence>
<keyword evidence="9" id="KW-1185">Reference proteome</keyword>
<evidence type="ECO:0000256" key="3">
    <source>
        <dbReference type="ARBA" id="ARBA00022692"/>
    </source>
</evidence>
<evidence type="ECO:0000256" key="5">
    <source>
        <dbReference type="ARBA" id="ARBA00022989"/>
    </source>
</evidence>
<evidence type="ECO:0000256" key="2">
    <source>
        <dbReference type="ARBA" id="ARBA00022475"/>
    </source>
</evidence>
<evidence type="ECO:0000256" key="4">
    <source>
        <dbReference type="ARBA" id="ARBA00022967"/>
    </source>
</evidence>
<dbReference type="Pfam" id="PF03977">
    <property type="entry name" value="OAD_beta"/>
    <property type="match status" value="1"/>
</dbReference>
<keyword evidence="3 7" id="KW-0812">Transmembrane</keyword>
<dbReference type="GO" id="GO:0006814">
    <property type="term" value="P:sodium ion transport"/>
    <property type="evidence" value="ECO:0007669"/>
    <property type="project" value="InterPro"/>
</dbReference>
<dbReference type="RefSeq" id="WP_021167221.1">
    <property type="nucleotide sequence ID" value="NZ_CTRP01000010.1"/>
</dbReference>
<keyword evidence="4" id="KW-1278">Translocase</keyword>
<evidence type="ECO:0000313" key="8">
    <source>
        <dbReference type="EMBL" id="CQR72506.1"/>
    </source>
</evidence>
<dbReference type="AlphaFoldDB" id="A0A0U1KYR1"/>
<dbReference type="EC" id="4.1.1.3" evidence="8"/>
<evidence type="ECO:0000256" key="1">
    <source>
        <dbReference type="ARBA" id="ARBA00004651"/>
    </source>
</evidence>
<dbReference type="PANTHER" id="PTHR35806">
    <property type="entry name" value="OXALOACETATE DECARBOXYLASE BETA CHAIN 2"/>
    <property type="match status" value="1"/>
</dbReference>
<dbReference type="EMBL" id="CTRP01000010">
    <property type="protein sequence ID" value="CQR72506.1"/>
    <property type="molecule type" value="Genomic_DNA"/>
</dbReference>
<evidence type="ECO:0000256" key="7">
    <source>
        <dbReference type="SAM" id="Phobius"/>
    </source>
</evidence>